<dbReference type="Proteomes" id="UP001210231">
    <property type="component" value="Unassembled WGS sequence"/>
</dbReference>
<dbReference type="InterPro" id="IPR052765">
    <property type="entry name" value="PGM-Related"/>
</dbReference>
<dbReference type="PANTHER" id="PTHR46192">
    <property type="entry name" value="BROAD-RANGE ACID PHOSPHATASE DET1"/>
    <property type="match status" value="1"/>
</dbReference>
<protein>
    <submittedName>
        <fullName evidence="1">Phosphoglycerate mutase family protein</fullName>
    </submittedName>
</protein>
<organism evidence="1 2">
    <name type="scientific">Polluticaenibacter yanchengensis</name>
    <dbReference type="NCBI Taxonomy" id="3014562"/>
    <lineage>
        <taxon>Bacteria</taxon>
        <taxon>Pseudomonadati</taxon>
        <taxon>Bacteroidota</taxon>
        <taxon>Chitinophagia</taxon>
        <taxon>Chitinophagales</taxon>
        <taxon>Chitinophagaceae</taxon>
        <taxon>Polluticaenibacter</taxon>
    </lineage>
</organism>
<name>A0ABT4UM95_9BACT</name>
<dbReference type="Pfam" id="PF00300">
    <property type="entry name" value="His_Phos_1"/>
    <property type="match status" value="1"/>
</dbReference>
<dbReference type="SMART" id="SM00855">
    <property type="entry name" value="PGAM"/>
    <property type="match status" value="1"/>
</dbReference>
<dbReference type="InterPro" id="IPR029033">
    <property type="entry name" value="His_PPase_superfam"/>
</dbReference>
<dbReference type="RefSeq" id="WP_407031661.1">
    <property type="nucleotide sequence ID" value="NZ_JAQGEF010000012.1"/>
</dbReference>
<dbReference type="InterPro" id="IPR001345">
    <property type="entry name" value="PG/BPGM_mutase_AS"/>
</dbReference>
<evidence type="ECO:0000313" key="2">
    <source>
        <dbReference type="Proteomes" id="UP001210231"/>
    </source>
</evidence>
<dbReference type="SUPFAM" id="SSF53254">
    <property type="entry name" value="Phosphoglycerate mutase-like"/>
    <property type="match status" value="1"/>
</dbReference>
<dbReference type="PIRSF" id="PIRSF000709">
    <property type="entry name" value="6PFK_2-Ptase"/>
    <property type="match status" value="1"/>
</dbReference>
<gene>
    <name evidence="1" type="ORF">O3P16_10990</name>
</gene>
<dbReference type="CDD" id="cd07067">
    <property type="entry name" value="HP_PGM_like"/>
    <property type="match status" value="1"/>
</dbReference>
<sequence>MRPKRIILVRHGESEGNLDRNTYANKQDYKLLLTPKGVKQAEAAGKQLNEIIGNESALFFVSPMWRTRMTFEYMVKEMGPDFKYAWSEDPRLREQEWGHFRDLKANVQIDDERNKFGTFYYRIKDGESCADVYDRVSDFMHSLHRSFVSDKLEENIVIVTHGMTLRIFLMRWFKWTVEEFESLRNPKNCEIVQMLLNEETQRYEIVSELKRRFLQEEDCYNWKFVQPPNLPYIQ</sequence>
<evidence type="ECO:0000313" key="1">
    <source>
        <dbReference type="EMBL" id="MDA3615335.1"/>
    </source>
</evidence>
<comment type="caution">
    <text evidence="1">The sequence shown here is derived from an EMBL/GenBank/DDBJ whole genome shotgun (WGS) entry which is preliminary data.</text>
</comment>
<dbReference type="Gene3D" id="3.40.50.1240">
    <property type="entry name" value="Phosphoglycerate mutase-like"/>
    <property type="match status" value="1"/>
</dbReference>
<accession>A0ABT4UM95</accession>
<dbReference type="PROSITE" id="PS00175">
    <property type="entry name" value="PG_MUTASE"/>
    <property type="match status" value="1"/>
</dbReference>
<keyword evidence="2" id="KW-1185">Reference proteome</keyword>
<reference evidence="1 2" key="1">
    <citation type="submission" date="2022-12" db="EMBL/GenBank/DDBJ databases">
        <title>Chitinophagaceae gen. sp. nov., a new member of the family Chitinophagaceae, isolated from soil in a chemical factory.</title>
        <authorList>
            <person name="Ke Z."/>
        </authorList>
    </citation>
    <scope>NUCLEOTIDE SEQUENCE [LARGE SCALE GENOMIC DNA]</scope>
    <source>
        <strain evidence="1 2">LY-5</strain>
    </source>
</reference>
<dbReference type="InterPro" id="IPR013078">
    <property type="entry name" value="His_Pase_superF_clade-1"/>
</dbReference>
<dbReference type="EMBL" id="JAQGEF010000012">
    <property type="protein sequence ID" value="MDA3615335.1"/>
    <property type="molecule type" value="Genomic_DNA"/>
</dbReference>
<proteinExistence type="predicted"/>